<feature type="transmembrane region" description="Helical" evidence="1">
    <location>
        <begin position="157"/>
        <end position="180"/>
    </location>
</feature>
<comment type="caution">
    <text evidence="2">The sequence shown here is derived from an EMBL/GenBank/DDBJ whole genome shotgun (WGS) entry which is preliminary data.</text>
</comment>
<keyword evidence="3" id="KW-1185">Reference proteome</keyword>
<dbReference type="AlphaFoldDB" id="A0A371J2U8"/>
<keyword evidence="1" id="KW-1133">Transmembrane helix</keyword>
<dbReference type="InterPro" id="IPR025699">
    <property type="entry name" value="ABC2_memb-like"/>
</dbReference>
<dbReference type="OrthoDB" id="1655186at2"/>
<feature type="transmembrane region" description="Helical" evidence="1">
    <location>
        <begin position="126"/>
        <end position="145"/>
    </location>
</feature>
<evidence type="ECO:0000313" key="2">
    <source>
        <dbReference type="EMBL" id="RDY27055.1"/>
    </source>
</evidence>
<dbReference type="RefSeq" id="WP_094369155.1">
    <property type="nucleotide sequence ID" value="NZ_NOJY02000016.1"/>
</dbReference>
<gene>
    <name evidence="2" type="ORF">CHL78_010560</name>
</gene>
<proteinExistence type="predicted"/>
<reference evidence="2 3" key="1">
    <citation type="journal article" date="2017" name="Genome Announc.">
        <title>Draft Genome Sequence of Romboutsia weinsteinii sp. nov. Strain CCRI-19649(T) Isolated from Surface Water.</title>
        <authorList>
            <person name="Maheux A.F."/>
            <person name="Boudreau D.K."/>
            <person name="Berube E."/>
            <person name="Boissinot M."/>
            <person name="Cantin P."/>
            <person name="Raymond F."/>
            <person name="Corbeil J."/>
            <person name="Omar R.F."/>
            <person name="Bergeron M.G."/>
        </authorList>
    </citation>
    <scope>NUCLEOTIDE SEQUENCE [LARGE SCALE GENOMIC DNA]</scope>
    <source>
        <strain evidence="2 3">CCRI-19649</strain>
    </source>
</reference>
<organism evidence="2 3">
    <name type="scientific">Romboutsia weinsteinii</name>
    <dbReference type="NCBI Taxonomy" id="2020949"/>
    <lineage>
        <taxon>Bacteria</taxon>
        <taxon>Bacillati</taxon>
        <taxon>Bacillota</taxon>
        <taxon>Clostridia</taxon>
        <taxon>Peptostreptococcales</taxon>
        <taxon>Peptostreptococcaceae</taxon>
        <taxon>Romboutsia</taxon>
    </lineage>
</organism>
<dbReference type="Proteomes" id="UP000215694">
    <property type="component" value="Unassembled WGS sequence"/>
</dbReference>
<name>A0A371J2U8_9FIRM</name>
<keyword evidence="1" id="KW-0472">Membrane</keyword>
<keyword evidence="1" id="KW-0812">Transmembrane</keyword>
<accession>A0A371J2U8</accession>
<feature type="transmembrane region" description="Helical" evidence="1">
    <location>
        <begin position="192"/>
        <end position="213"/>
    </location>
</feature>
<sequence>MKGLIRNNFYSVGSALKWNIAFCIVVNFAVIIGAEIITNNDTILTILIVGQIINFTGLAGTALQKDNTSNWSKYERTLPVKIRDITRARYISFIIFSIIGVLFTTLTVVLLSVISAQPMNLDRVGYGYSFGITYSLLVPALLYPLVLKFGADKVNTLLLTSTGIMLFLFNGGSVILAPYLINLNNADMIYRIGWIVISAIMLISSYFISLSIYKRKEF</sequence>
<dbReference type="Pfam" id="PF13346">
    <property type="entry name" value="ABC2_membrane_5"/>
    <property type="match status" value="1"/>
</dbReference>
<dbReference type="EMBL" id="NOJY02000016">
    <property type="protein sequence ID" value="RDY27055.1"/>
    <property type="molecule type" value="Genomic_DNA"/>
</dbReference>
<feature type="transmembrane region" description="Helical" evidence="1">
    <location>
        <begin position="43"/>
        <end position="63"/>
    </location>
</feature>
<feature type="transmembrane region" description="Helical" evidence="1">
    <location>
        <begin position="20"/>
        <end position="37"/>
    </location>
</feature>
<evidence type="ECO:0000256" key="1">
    <source>
        <dbReference type="SAM" id="Phobius"/>
    </source>
</evidence>
<protein>
    <submittedName>
        <fullName evidence="2">ABC-2 transporter permease</fullName>
    </submittedName>
</protein>
<feature type="transmembrane region" description="Helical" evidence="1">
    <location>
        <begin position="90"/>
        <end position="114"/>
    </location>
</feature>
<evidence type="ECO:0000313" key="3">
    <source>
        <dbReference type="Proteomes" id="UP000215694"/>
    </source>
</evidence>